<dbReference type="InterPro" id="IPR008278">
    <property type="entry name" value="4-PPantetheinyl_Trfase_dom"/>
</dbReference>
<evidence type="ECO:0000256" key="5">
    <source>
        <dbReference type="ARBA" id="ARBA00022842"/>
    </source>
</evidence>
<evidence type="ECO:0000256" key="6">
    <source>
        <dbReference type="ARBA" id="ARBA00023098"/>
    </source>
</evidence>
<keyword evidence="3 8" id="KW-0479">Metal-binding</keyword>
<evidence type="ECO:0000256" key="4">
    <source>
        <dbReference type="ARBA" id="ARBA00022832"/>
    </source>
</evidence>
<feature type="binding site" evidence="8">
    <location>
        <position position="60"/>
    </location>
    <ligand>
        <name>Mg(2+)</name>
        <dbReference type="ChEBI" id="CHEBI:18420"/>
    </ligand>
</feature>
<protein>
    <recommendedName>
        <fullName evidence="8">Holo-[acyl-carrier-protein] synthase</fullName>
        <shortName evidence="8">Holo-ACP synthase</shortName>
        <ecNumber evidence="8">2.7.8.7</ecNumber>
    </recommendedName>
    <alternativeName>
        <fullName evidence="8">4'-phosphopantetheinyl transferase AcpS</fullName>
    </alternativeName>
</protein>
<evidence type="ECO:0000256" key="2">
    <source>
        <dbReference type="ARBA" id="ARBA00022679"/>
    </source>
</evidence>
<evidence type="ECO:0000256" key="7">
    <source>
        <dbReference type="ARBA" id="ARBA00023160"/>
    </source>
</evidence>
<evidence type="ECO:0000313" key="11">
    <source>
        <dbReference type="Proteomes" id="UP000256304"/>
    </source>
</evidence>
<dbReference type="GO" id="GO:0000287">
    <property type="term" value="F:magnesium ion binding"/>
    <property type="evidence" value="ECO:0007669"/>
    <property type="project" value="UniProtKB-UniRule"/>
</dbReference>
<dbReference type="Gene3D" id="3.90.470.20">
    <property type="entry name" value="4'-phosphopantetheinyl transferase domain"/>
    <property type="match status" value="1"/>
</dbReference>
<sequence>MIIGIGHDISSIERMEKLLQGEIGSKFMSRILTGREQELAAPMSGSRRVEFVSGRFAAKEAVSKAFGCGIGSTLGFQDIEIDRHSSGRPICRLSEGAWSRLGLNGQQVQIHVSISHDHSLASAYVIAEKAHGSAD</sequence>
<dbReference type="RefSeq" id="WP_116191175.1">
    <property type="nucleotide sequence ID" value="NZ_QTTN01000031.1"/>
</dbReference>
<keyword evidence="2 8" id="KW-0808">Transferase</keyword>
<dbReference type="InterPro" id="IPR037143">
    <property type="entry name" value="4-PPantetheinyl_Trfase_dom_sf"/>
</dbReference>
<keyword evidence="6 8" id="KW-0443">Lipid metabolism</keyword>
<comment type="cofactor">
    <cofactor evidence="8">
        <name>Mg(2+)</name>
        <dbReference type="ChEBI" id="CHEBI:18420"/>
    </cofactor>
</comment>
<keyword evidence="1 8" id="KW-0444">Lipid biosynthesis</keyword>
<dbReference type="EMBL" id="QTTN01000031">
    <property type="protein sequence ID" value="REE69684.1"/>
    <property type="molecule type" value="Genomic_DNA"/>
</dbReference>
<dbReference type="InterPro" id="IPR004568">
    <property type="entry name" value="Ppantetheine-prot_Trfase_dom"/>
</dbReference>
<dbReference type="GO" id="GO:0008897">
    <property type="term" value="F:holo-[acyl-carrier-protein] synthase activity"/>
    <property type="evidence" value="ECO:0007669"/>
    <property type="project" value="UniProtKB-UniRule"/>
</dbReference>
<dbReference type="OrthoDB" id="517356at2"/>
<comment type="catalytic activity">
    <reaction evidence="8">
        <text>apo-[ACP] + CoA = holo-[ACP] + adenosine 3',5'-bisphosphate + H(+)</text>
        <dbReference type="Rhea" id="RHEA:12068"/>
        <dbReference type="Rhea" id="RHEA-COMP:9685"/>
        <dbReference type="Rhea" id="RHEA-COMP:9690"/>
        <dbReference type="ChEBI" id="CHEBI:15378"/>
        <dbReference type="ChEBI" id="CHEBI:29999"/>
        <dbReference type="ChEBI" id="CHEBI:57287"/>
        <dbReference type="ChEBI" id="CHEBI:58343"/>
        <dbReference type="ChEBI" id="CHEBI:64479"/>
        <dbReference type="EC" id="2.7.8.7"/>
    </reaction>
</comment>
<dbReference type="Pfam" id="PF01648">
    <property type="entry name" value="ACPS"/>
    <property type="match status" value="1"/>
</dbReference>
<dbReference type="GO" id="GO:0005737">
    <property type="term" value="C:cytoplasm"/>
    <property type="evidence" value="ECO:0007669"/>
    <property type="project" value="UniProtKB-SubCell"/>
</dbReference>
<comment type="similarity">
    <text evidence="8">Belongs to the P-Pant transferase superfamily. AcpS family.</text>
</comment>
<dbReference type="HAMAP" id="MF_00101">
    <property type="entry name" value="AcpS"/>
    <property type="match status" value="1"/>
</dbReference>
<comment type="caution">
    <text evidence="10">The sequence shown here is derived from an EMBL/GenBank/DDBJ whole genome shotgun (WGS) entry which is preliminary data.</text>
</comment>
<dbReference type="EC" id="2.7.8.7" evidence="8"/>
<dbReference type="InterPro" id="IPR002582">
    <property type="entry name" value="ACPS"/>
</dbReference>
<comment type="function">
    <text evidence="8">Transfers the 4'-phosphopantetheine moiety from coenzyme A to a Ser of acyl-carrier-protein.</text>
</comment>
<dbReference type="GO" id="GO:0006633">
    <property type="term" value="P:fatty acid biosynthetic process"/>
    <property type="evidence" value="ECO:0007669"/>
    <property type="project" value="UniProtKB-UniRule"/>
</dbReference>
<name>A0A3D9QWT1_9BACL</name>
<evidence type="ECO:0000259" key="9">
    <source>
        <dbReference type="Pfam" id="PF01648"/>
    </source>
</evidence>
<reference evidence="10 11" key="1">
    <citation type="submission" date="2018-08" db="EMBL/GenBank/DDBJ databases">
        <title>Genomic Encyclopedia of Type Strains, Phase III (KMG-III): the genomes of soil and plant-associated and newly described type strains.</title>
        <authorList>
            <person name="Whitman W."/>
        </authorList>
    </citation>
    <scope>NUCLEOTIDE SEQUENCE [LARGE SCALE GENOMIC DNA]</scope>
    <source>
        <strain evidence="10 11">CGMCC 1.10966</strain>
    </source>
</reference>
<evidence type="ECO:0000256" key="3">
    <source>
        <dbReference type="ARBA" id="ARBA00022723"/>
    </source>
</evidence>
<dbReference type="NCBIfam" id="TIGR00516">
    <property type="entry name" value="acpS"/>
    <property type="match status" value="1"/>
</dbReference>
<gene>
    <name evidence="8" type="primary">acpS</name>
    <name evidence="10" type="ORF">A8990_1313</name>
</gene>
<comment type="subcellular location">
    <subcellularLocation>
        <location evidence="8">Cytoplasm</location>
    </subcellularLocation>
</comment>
<dbReference type="Proteomes" id="UP000256304">
    <property type="component" value="Unassembled WGS sequence"/>
</dbReference>
<dbReference type="AlphaFoldDB" id="A0A3D9QWT1"/>
<keyword evidence="7 8" id="KW-0275">Fatty acid biosynthesis</keyword>
<feature type="binding site" evidence="8">
    <location>
        <position position="8"/>
    </location>
    <ligand>
        <name>Mg(2+)</name>
        <dbReference type="ChEBI" id="CHEBI:18420"/>
    </ligand>
</feature>
<evidence type="ECO:0000256" key="1">
    <source>
        <dbReference type="ARBA" id="ARBA00022516"/>
    </source>
</evidence>
<evidence type="ECO:0000313" key="10">
    <source>
        <dbReference type="EMBL" id="REE69684.1"/>
    </source>
</evidence>
<keyword evidence="8" id="KW-0963">Cytoplasm</keyword>
<dbReference type="NCBIfam" id="TIGR00556">
    <property type="entry name" value="pantethn_trn"/>
    <property type="match status" value="1"/>
</dbReference>
<dbReference type="SUPFAM" id="SSF56214">
    <property type="entry name" value="4'-phosphopantetheinyl transferase"/>
    <property type="match status" value="1"/>
</dbReference>
<keyword evidence="11" id="KW-1185">Reference proteome</keyword>
<keyword evidence="4 8" id="KW-0276">Fatty acid metabolism</keyword>
<feature type="domain" description="4'-phosphopantetheinyl transferase" evidence="9">
    <location>
        <begin position="4"/>
        <end position="126"/>
    </location>
</feature>
<evidence type="ECO:0000256" key="8">
    <source>
        <dbReference type="HAMAP-Rule" id="MF_00101"/>
    </source>
</evidence>
<organism evidence="10 11">
    <name type="scientific">Paenibacillus taihuensis</name>
    <dbReference type="NCBI Taxonomy" id="1156355"/>
    <lineage>
        <taxon>Bacteria</taxon>
        <taxon>Bacillati</taxon>
        <taxon>Bacillota</taxon>
        <taxon>Bacilli</taxon>
        <taxon>Bacillales</taxon>
        <taxon>Paenibacillaceae</taxon>
        <taxon>Paenibacillus</taxon>
    </lineage>
</organism>
<proteinExistence type="inferred from homology"/>
<keyword evidence="5 8" id="KW-0460">Magnesium</keyword>
<accession>A0A3D9QWT1</accession>